<dbReference type="eggNOG" id="ENOG502ZAWZ">
    <property type="taxonomic scope" value="Bacteria"/>
</dbReference>
<dbReference type="OrthoDB" id="1118920at2"/>
<dbReference type="Pfam" id="PF18134">
    <property type="entry name" value="AGS_C"/>
    <property type="match status" value="1"/>
</dbReference>
<evidence type="ECO:0000259" key="1">
    <source>
        <dbReference type="Pfam" id="PF18134"/>
    </source>
</evidence>
<protein>
    <recommendedName>
        <fullName evidence="1">Adenylyl/Guanylyl and SMODS C-terminal sensor domain-containing protein</fullName>
    </recommendedName>
</protein>
<evidence type="ECO:0000313" key="3">
    <source>
        <dbReference type="Proteomes" id="UP000000361"/>
    </source>
</evidence>
<dbReference type="EMBL" id="CP000489">
    <property type="protein sequence ID" value="ABL68229.1"/>
    <property type="molecule type" value="Genomic_DNA"/>
</dbReference>
<accession>A1AY85</accession>
<dbReference type="Proteomes" id="UP000000361">
    <property type="component" value="Chromosome 1"/>
</dbReference>
<dbReference type="EnsemblBacteria" id="ABL68229">
    <property type="protein sequence ID" value="ABL68229"/>
    <property type="gene ID" value="Pden_0112"/>
</dbReference>
<dbReference type="STRING" id="318586.Pden_0112"/>
<keyword evidence="3" id="KW-1185">Reference proteome</keyword>
<dbReference type="Pfam" id="PF18144">
    <property type="entry name" value="SMODS"/>
    <property type="match status" value="1"/>
</dbReference>
<dbReference type="AlphaFoldDB" id="A1AY85"/>
<organism evidence="2 3">
    <name type="scientific">Paracoccus denitrificans (strain Pd 1222)</name>
    <dbReference type="NCBI Taxonomy" id="318586"/>
    <lineage>
        <taxon>Bacteria</taxon>
        <taxon>Pseudomonadati</taxon>
        <taxon>Pseudomonadota</taxon>
        <taxon>Alphaproteobacteria</taxon>
        <taxon>Rhodobacterales</taxon>
        <taxon>Paracoccaceae</taxon>
        <taxon>Paracoccus</taxon>
    </lineage>
</organism>
<evidence type="ECO:0000313" key="2">
    <source>
        <dbReference type="EMBL" id="ABL68229.1"/>
    </source>
</evidence>
<feature type="domain" description="Adenylyl/Guanylyl and SMODS C-terminal sensor" evidence="1">
    <location>
        <begin position="361"/>
        <end position="478"/>
    </location>
</feature>
<gene>
    <name evidence="2" type="ordered locus">Pden_0112</name>
</gene>
<dbReference type="GeneID" id="93451343"/>
<proteinExistence type="predicted"/>
<sequence>MKLTATFKSFLQDTVNLNDSRIASLESSVDAIKKFIRQSEYKPKFIAFHEQGSWAHETIIKPLNGDEFDADLLLAVEPVDGWSASDYVAKLGKIFSESATYKDKTKVYDFCVTIVYANDKRIDISPLVKDRGGIRRYEVCDRGNDAFVQSEPMEYTAWIKQRNGYSGSNSFRKVTRLIKYIRDIKGTFTCPSVLLTTLIGNQIDWYDHGSAAFSDTPTTLKTVLGRLDDWLQARPKKPRVQNPKLATEDFASQLTDDQYENLRKVMKRYRTWVDDAYDEKDRDESIKKWQRVFGSDFAKGEVLTKAAAQIVSPYRALLDTTARHSSDLVEAFYRFGAKLLPAGFYTPPYLRQPTWRTNGHVSENVYVIASWHRHKNSGGRRIEDGEILPSNGGVWLAPRVGFDQDVPDNCRVEWRVTNTGVVALTAQAGRGDFYPASTGTRRWEELRYRGVHFVEAFIVLRSGDILVGKSKPFHVVIE</sequence>
<dbReference type="KEGG" id="pde:Pden_0112"/>
<dbReference type="RefSeq" id="WP_011746462.1">
    <property type="nucleotide sequence ID" value="NC_008686.1"/>
</dbReference>
<dbReference type="InterPro" id="IPR040511">
    <property type="entry name" value="AGS_C"/>
</dbReference>
<reference evidence="3" key="1">
    <citation type="submission" date="2006-12" db="EMBL/GenBank/DDBJ databases">
        <title>Complete sequence of chromosome 1 of Paracoccus denitrificans PD1222.</title>
        <authorList>
            <person name="Copeland A."/>
            <person name="Lucas S."/>
            <person name="Lapidus A."/>
            <person name="Barry K."/>
            <person name="Detter J.C."/>
            <person name="Glavina del Rio T."/>
            <person name="Hammon N."/>
            <person name="Israni S."/>
            <person name="Dalin E."/>
            <person name="Tice H."/>
            <person name="Pitluck S."/>
            <person name="Munk A.C."/>
            <person name="Brettin T."/>
            <person name="Bruce D."/>
            <person name="Han C."/>
            <person name="Tapia R."/>
            <person name="Gilna P."/>
            <person name="Schmutz J."/>
            <person name="Larimer F."/>
            <person name="Land M."/>
            <person name="Hauser L."/>
            <person name="Kyrpides N."/>
            <person name="Lykidis A."/>
            <person name="Spiro S."/>
            <person name="Richardson D.J."/>
            <person name="Moir J.W.B."/>
            <person name="Ferguson S.J."/>
            <person name="van Spanning R.J.M."/>
            <person name="Richardson P."/>
        </authorList>
    </citation>
    <scope>NUCLEOTIDE SEQUENCE [LARGE SCALE GENOMIC DNA]</scope>
    <source>
        <strain evidence="3">Pd 1222</strain>
    </source>
</reference>
<name>A1AY85_PARDP</name>
<dbReference type="HOGENOM" id="CLU_039827_1_1_5"/>